<evidence type="ECO:0000313" key="3">
    <source>
        <dbReference type="Proteomes" id="UP000324748"/>
    </source>
</evidence>
<dbReference type="GO" id="GO:1990456">
    <property type="term" value="P:mitochondrion-endoplasmic reticulum membrane tethering"/>
    <property type="evidence" value="ECO:0007669"/>
    <property type="project" value="TreeGrafter"/>
</dbReference>
<proteinExistence type="predicted"/>
<keyword evidence="1" id="KW-0256">Endoplasmic reticulum</keyword>
<dbReference type="Proteomes" id="UP000324748">
    <property type="component" value="Unassembled WGS sequence"/>
</dbReference>
<dbReference type="InterPro" id="IPR027532">
    <property type="entry name" value="Mdm12"/>
</dbReference>
<dbReference type="GO" id="GO:0015914">
    <property type="term" value="P:phospholipid transport"/>
    <property type="evidence" value="ECO:0007669"/>
    <property type="project" value="TreeGrafter"/>
</dbReference>
<evidence type="ECO:0000256" key="1">
    <source>
        <dbReference type="ARBA" id="ARBA00022824"/>
    </source>
</evidence>
<dbReference type="EMBL" id="VSWC01000080">
    <property type="protein sequence ID" value="KAA1092865.1"/>
    <property type="molecule type" value="Genomic_DNA"/>
</dbReference>
<protein>
    <submittedName>
        <fullName evidence="2">Uncharacterized protein</fullName>
    </submittedName>
</protein>
<dbReference type="PANTHER" id="PTHR28204">
    <property type="entry name" value="MITOCHONDRIAL DISTRIBUTION AND MORPHOLOGY PROTEIN 12"/>
    <property type="match status" value="1"/>
</dbReference>
<reference evidence="2 3" key="1">
    <citation type="submission" date="2019-05" db="EMBL/GenBank/DDBJ databases">
        <title>Emergence of the Ug99 lineage of the wheat stem rust pathogen through somatic hybridization.</title>
        <authorList>
            <person name="Li F."/>
            <person name="Upadhyaya N.M."/>
            <person name="Sperschneider J."/>
            <person name="Matny O."/>
            <person name="Nguyen-Phuc H."/>
            <person name="Mago R."/>
            <person name="Raley C."/>
            <person name="Miller M.E."/>
            <person name="Silverstein K.A.T."/>
            <person name="Henningsen E."/>
            <person name="Hirsch C.D."/>
            <person name="Visser B."/>
            <person name="Pretorius Z.A."/>
            <person name="Steffenson B.J."/>
            <person name="Schwessinger B."/>
            <person name="Dodds P.N."/>
            <person name="Figueroa M."/>
        </authorList>
    </citation>
    <scope>NUCLEOTIDE SEQUENCE [LARGE SCALE GENOMIC DNA]</scope>
    <source>
        <strain evidence="2">21-0</strain>
    </source>
</reference>
<dbReference type="GO" id="GO:0007005">
    <property type="term" value="P:mitochondrion organization"/>
    <property type="evidence" value="ECO:0007669"/>
    <property type="project" value="InterPro"/>
</dbReference>
<evidence type="ECO:0000313" key="2">
    <source>
        <dbReference type="EMBL" id="KAA1092865.1"/>
    </source>
</evidence>
<gene>
    <name evidence="2" type="ORF">PGT21_016643</name>
</gene>
<name>A0A5B0NUM1_PUCGR</name>
<accession>A0A5B0NUM1</accession>
<dbReference type="OrthoDB" id="2503132at2759"/>
<dbReference type="GO" id="GO:0032865">
    <property type="term" value="C:ERMES complex"/>
    <property type="evidence" value="ECO:0007669"/>
    <property type="project" value="InterPro"/>
</dbReference>
<comment type="caution">
    <text evidence="2">The sequence shown here is derived from an EMBL/GenBank/DDBJ whole genome shotgun (WGS) entry which is preliminary data.</text>
</comment>
<dbReference type="AlphaFoldDB" id="A0A5B0NUM1"/>
<keyword evidence="3" id="KW-1185">Reference proteome</keyword>
<sequence>MTTKLSALNIVTGTATCPDPKKDKDNFKLYNKLNEDAYTEIVQYLNQEVLAYVSSALPTTDKFHGYKIWQLLKAKFAGNDLTSKTTALKTFLAVDYDCLTLFLPLIR</sequence>
<dbReference type="PANTHER" id="PTHR28204:SF1">
    <property type="entry name" value="MITOCHONDRIAL DISTRIBUTION AND MORPHOLOGY PROTEIN 12"/>
    <property type="match status" value="1"/>
</dbReference>
<organism evidence="2 3">
    <name type="scientific">Puccinia graminis f. sp. tritici</name>
    <dbReference type="NCBI Taxonomy" id="56615"/>
    <lineage>
        <taxon>Eukaryota</taxon>
        <taxon>Fungi</taxon>
        <taxon>Dikarya</taxon>
        <taxon>Basidiomycota</taxon>
        <taxon>Pucciniomycotina</taxon>
        <taxon>Pucciniomycetes</taxon>
        <taxon>Pucciniales</taxon>
        <taxon>Pucciniaceae</taxon>
        <taxon>Puccinia</taxon>
    </lineage>
</organism>